<evidence type="ECO:0000313" key="13">
    <source>
        <dbReference type="Proteomes" id="UP000326458"/>
    </source>
</evidence>
<dbReference type="SMART" id="SM00217">
    <property type="entry name" value="WAP"/>
    <property type="match status" value="2"/>
</dbReference>
<dbReference type="Proteomes" id="UP000326458">
    <property type="component" value="Unassembled WGS sequence"/>
</dbReference>
<dbReference type="FunFam" id="4.10.75.10:FF:000001">
    <property type="entry name" value="Anosmin 1"/>
    <property type="match status" value="1"/>
</dbReference>
<keyword evidence="6" id="KW-1015">Disulfide bond</keyword>
<evidence type="ECO:0000256" key="9">
    <source>
        <dbReference type="ARBA" id="ARBA00043261"/>
    </source>
</evidence>
<dbReference type="GO" id="GO:0004867">
    <property type="term" value="F:serine-type endopeptidase inhibitor activity"/>
    <property type="evidence" value="ECO:0007669"/>
    <property type="project" value="TreeGrafter"/>
</dbReference>
<comment type="subcellular location">
    <subcellularLocation>
        <location evidence="1">Secreted</location>
    </subcellularLocation>
</comment>
<dbReference type="InterPro" id="IPR008197">
    <property type="entry name" value="WAP_dom"/>
</dbReference>
<feature type="chain" id="PRO_5024295654" description="WAP four-disulfide core domain protein 2" evidence="10">
    <location>
        <begin position="27"/>
        <end position="183"/>
    </location>
</feature>
<evidence type="ECO:0000259" key="11">
    <source>
        <dbReference type="PROSITE" id="PS51390"/>
    </source>
</evidence>
<feature type="domain" description="WAP" evidence="11">
    <location>
        <begin position="28"/>
        <end position="73"/>
    </location>
</feature>
<evidence type="ECO:0000256" key="7">
    <source>
        <dbReference type="ARBA" id="ARBA00038536"/>
    </source>
</evidence>
<evidence type="ECO:0000256" key="4">
    <source>
        <dbReference type="ARBA" id="ARBA00022729"/>
    </source>
</evidence>
<gene>
    <name evidence="12" type="ORF">FD754_013233</name>
</gene>
<dbReference type="PANTHER" id="PTHR19441:SF34">
    <property type="entry name" value="WAP FOUR-DISULFIDE CORE DOMAIN PROTEIN 2"/>
    <property type="match status" value="1"/>
</dbReference>
<evidence type="ECO:0000256" key="3">
    <source>
        <dbReference type="ARBA" id="ARBA00022690"/>
    </source>
</evidence>
<name>A0A5N3VJV1_MUNMU</name>
<dbReference type="SUPFAM" id="SSF57256">
    <property type="entry name" value="Elafin-like"/>
    <property type="match status" value="2"/>
</dbReference>
<evidence type="ECO:0000256" key="5">
    <source>
        <dbReference type="ARBA" id="ARBA00022737"/>
    </source>
</evidence>
<dbReference type="PANTHER" id="PTHR19441">
    <property type="entry name" value="WHEY ACDIC PROTEIN WAP"/>
    <property type="match status" value="1"/>
</dbReference>
<keyword evidence="13" id="KW-1185">Reference proteome</keyword>
<proteinExistence type="predicted"/>
<reference evidence="12 13" key="1">
    <citation type="submission" date="2019-06" db="EMBL/GenBank/DDBJ databases">
        <title>Discovery of a novel chromosome fission-fusion reversal in muntjac.</title>
        <authorList>
            <person name="Mudd A.B."/>
            <person name="Bredeson J.V."/>
            <person name="Baum R."/>
            <person name="Hockemeyer D."/>
            <person name="Rokhsar D.S."/>
        </authorList>
    </citation>
    <scope>NUCLEOTIDE SEQUENCE [LARGE SCALE GENOMIC DNA]</scope>
    <source>
        <strain evidence="12">UTSW_UCB_Mm</strain>
        <tissue evidence="12">Fibroblast cell line</tissue>
    </source>
</reference>
<evidence type="ECO:0000256" key="10">
    <source>
        <dbReference type="SAM" id="SignalP"/>
    </source>
</evidence>
<accession>A0A5N3VJV1</accession>
<dbReference type="PROSITE" id="PS51390">
    <property type="entry name" value="WAP"/>
    <property type="match status" value="2"/>
</dbReference>
<comment type="caution">
    <text evidence="12">The sequence shown here is derived from an EMBL/GenBank/DDBJ whole genome shotgun (WGS) entry which is preliminary data.</text>
</comment>
<keyword evidence="5" id="KW-0677">Repeat</keyword>
<dbReference type="EMBL" id="VCEA01000002">
    <property type="protein sequence ID" value="KAB0348376.1"/>
    <property type="molecule type" value="Genomic_DNA"/>
</dbReference>
<evidence type="ECO:0000256" key="1">
    <source>
        <dbReference type="ARBA" id="ARBA00004613"/>
    </source>
</evidence>
<dbReference type="GO" id="GO:0019731">
    <property type="term" value="P:antibacterial humoral response"/>
    <property type="evidence" value="ECO:0007669"/>
    <property type="project" value="TreeGrafter"/>
</dbReference>
<comment type="subunit">
    <text evidence="7">Homotrimer; disulfide-linked.</text>
</comment>
<dbReference type="GO" id="GO:0019828">
    <property type="term" value="F:aspartic-type endopeptidase inhibitor activity"/>
    <property type="evidence" value="ECO:0007669"/>
    <property type="project" value="UniProtKB-KW"/>
</dbReference>
<sequence>MPACRLGPLLAALLLGLLLGLPPVTGAGAEKPGVCPELEGDVNCTKACVSDENCKDNLKCCQAGCATVCQMPNGFITQGVPFLSEWLEEKSRTSTHSGLFGESRAPGALLSWGSSVLRAPALLQGKDERTGERKKKGSCPKVDSAFPQLGLCRDQCQVDSQCPDLLKCCRNGCGKVSCVTPVF</sequence>
<keyword evidence="2" id="KW-0964">Secreted</keyword>
<keyword evidence="3" id="KW-0646">Protease inhibitor</keyword>
<dbReference type="GO" id="GO:0005615">
    <property type="term" value="C:extracellular space"/>
    <property type="evidence" value="ECO:0007669"/>
    <property type="project" value="TreeGrafter"/>
</dbReference>
<dbReference type="CDD" id="cd00199">
    <property type="entry name" value="WAP"/>
    <property type="match status" value="1"/>
</dbReference>
<evidence type="ECO:0000256" key="6">
    <source>
        <dbReference type="ARBA" id="ARBA00023157"/>
    </source>
</evidence>
<dbReference type="AlphaFoldDB" id="A0A5N3VJV1"/>
<dbReference type="Gene3D" id="4.10.75.10">
    <property type="entry name" value="Elafin-like"/>
    <property type="match status" value="2"/>
</dbReference>
<keyword evidence="9" id="KW-0062">Aspartic protease inhibitor</keyword>
<keyword evidence="4 10" id="KW-0732">Signal</keyword>
<dbReference type="InterPro" id="IPR036645">
    <property type="entry name" value="Elafin-like_sf"/>
</dbReference>
<evidence type="ECO:0000256" key="8">
    <source>
        <dbReference type="ARBA" id="ARBA00040032"/>
    </source>
</evidence>
<organism evidence="12 13">
    <name type="scientific">Muntiacus muntjak</name>
    <name type="common">Barking deer</name>
    <name type="synonym">Indian muntjac</name>
    <dbReference type="NCBI Taxonomy" id="9888"/>
    <lineage>
        <taxon>Eukaryota</taxon>
        <taxon>Metazoa</taxon>
        <taxon>Chordata</taxon>
        <taxon>Craniata</taxon>
        <taxon>Vertebrata</taxon>
        <taxon>Euteleostomi</taxon>
        <taxon>Mammalia</taxon>
        <taxon>Eutheria</taxon>
        <taxon>Laurasiatheria</taxon>
        <taxon>Artiodactyla</taxon>
        <taxon>Ruminantia</taxon>
        <taxon>Pecora</taxon>
        <taxon>Cervidae</taxon>
        <taxon>Muntiacinae</taxon>
        <taxon>Muntiacus</taxon>
    </lineage>
</organism>
<dbReference type="Pfam" id="PF00095">
    <property type="entry name" value="WAP"/>
    <property type="match status" value="2"/>
</dbReference>
<evidence type="ECO:0000256" key="2">
    <source>
        <dbReference type="ARBA" id="ARBA00022525"/>
    </source>
</evidence>
<feature type="signal peptide" evidence="10">
    <location>
        <begin position="1"/>
        <end position="26"/>
    </location>
</feature>
<dbReference type="GO" id="GO:0045087">
    <property type="term" value="P:innate immune response"/>
    <property type="evidence" value="ECO:0007669"/>
    <property type="project" value="TreeGrafter"/>
</dbReference>
<dbReference type="InterPro" id="IPR050514">
    <property type="entry name" value="WAP_four-disulfide_core"/>
</dbReference>
<feature type="domain" description="WAP" evidence="11">
    <location>
        <begin position="132"/>
        <end position="182"/>
    </location>
</feature>
<evidence type="ECO:0000313" key="12">
    <source>
        <dbReference type="EMBL" id="KAB0348376.1"/>
    </source>
</evidence>
<dbReference type="PRINTS" id="PR00003">
    <property type="entry name" value="4DISULPHCORE"/>
</dbReference>
<protein>
    <recommendedName>
        <fullName evidence="8">WAP four-disulfide core domain protein 2</fullName>
    </recommendedName>
</protein>